<reference evidence="10" key="1">
    <citation type="submission" date="2020-08" db="EMBL/GenBank/DDBJ databases">
        <title>Multicomponent nature underlies the extraordinary mechanical properties of spider dragline silk.</title>
        <authorList>
            <person name="Kono N."/>
            <person name="Nakamura H."/>
            <person name="Mori M."/>
            <person name="Yoshida Y."/>
            <person name="Ohtoshi R."/>
            <person name="Malay A.D."/>
            <person name="Moran D.A.P."/>
            <person name="Tomita M."/>
            <person name="Numata K."/>
            <person name="Arakawa K."/>
        </authorList>
    </citation>
    <scope>NUCLEOTIDE SEQUENCE</scope>
</reference>
<feature type="domain" description="HSF-type DNA-binding" evidence="9">
    <location>
        <begin position="68"/>
        <end position="92"/>
    </location>
</feature>
<dbReference type="PANTHER" id="PTHR10015">
    <property type="entry name" value="HEAT SHOCK TRANSCRIPTION FACTOR"/>
    <property type="match status" value="1"/>
</dbReference>
<sequence>MYPTRRLSHHVCLRRLSKYMTRDRDGTGTTECHYIEIWLPVLRKQHIYKHAGTSFIIYDEIRFSKELLPMYFKHNNMASFVRQLNMYGFRKLSCVDQGGMHCYKNEIEFYHQYFLKGQESLLELIKRKIPNSKSDDPKVKQEYLDELVSSIRTLKGKQDSAEHDMRRLREENEVLWNHLEKLSVRFNEQESVIKQLLPFFVTMVRSREITIKRKASLMIDDGESQNKVARLSPAYYVQTDDQDSNQDMPVSPGNVSNRGPVIHDVTEMENSKMYPGAILCASNSTTTKECEAIVDSPLSSSLESSEQTIDSPFTEPGSMEKFNILNQNYERRSRSNSFNPQMEMKRSPVSVSNSSLGLGSPAAVSSYTPTSSGLSPTVIIDENTSDVPLSNNMIRSPFVPKIEETCSESSLYTMNSLMNNKVAPVINEETISILTENTSPLVNEGASTSSGNQYTPNNYMQNIKNVPEMSWIMNQAAAASAYAATEPNFDNWLGQLIKSDNITPGSSMPQTQGPTGVNFV</sequence>
<dbReference type="GO" id="GO:0043565">
    <property type="term" value="F:sequence-specific DNA binding"/>
    <property type="evidence" value="ECO:0007669"/>
    <property type="project" value="InterPro"/>
</dbReference>
<dbReference type="PANTHER" id="PTHR10015:SF427">
    <property type="entry name" value="HEAT SHOCK FACTOR PROTEIN"/>
    <property type="match status" value="1"/>
</dbReference>
<dbReference type="SUPFAM" id="SSF46785">
    <property type="entry name" value="Winged helix' DNA-binding domain"/>
    <property type="match status" value="1"/>
</dbReference>
<comment type="similarity">
    <text evidence="2 7">Belongs to the HSF family.</text>
</comment>
<evidence type="ECO:0000256" key="2">
    <source>
        <dbReference type="ARBA" id="ARBA00006403"/>
    </source>
</evidence>
<dbReference type="Gene3D" id="1.10.10.10">
    <property type="entry name" value="Winged helix-like DNA-binding domain superfamily/Winged helix DNA-binding domain"/>
    <property type="match status" value="1"/>
</dbReference>
<dbReference type="EMBL" id="BMAV01002135">
    <property type="protein sequence ID" value="GFY40830.1"/>
    <property type="molecule type" value="Genomic_DNA"/>
</dbReference>
<dbReference type="SMART" id="SM00415">
    <property type="entry name" value="HSF"/>
    <property type="match status" value="1"/>
</dbReference>
<dbReference type="Pfam" id="PF00447">
    <property type="entry name" value="HSF_DNA-bind"/>
    <property type="match status" value="1"/>
</dbReference>
<evidence type="ECO:0000256" key="1">
    <source>
        <dbReference type="ARBA" id="ARBA00004123"/>
    </source>
</evidence>
<feature type="region of interest" description="Disordered" evidence="8">
    <location>
        <begin position="240"/>
        <end position="259"/>
    </location>
</feature>
<evidence type="ECO:0000259" key="9">
    <source>
        <dbReference type="PROSITE" id="PS00434"/>
    </source>
</evidence>
<dbReference type="FunFam" id="1.10.10.10:FF:000027">
    <property type="entry name" value="Heat shock transcription factor 1"/>
    <property type="match status" value="1"/>
</dbReference>
<gene>
    <name evidence="10" type="primary">hsf1</name>
    <name evidence="10" type="ORF">TNIN_194571</name>
</gene>
<keyword evidence="11" id="KW-1185">Reference proteome</keyword>
<dbReference type="OrthoDB" id="60033at2759"/>
<evidence type="ECO:0000313" key="11">
    <source>
        <dbReference type="Proteomes" id="UP000886998"/>
    </source>
</evidence>
<keyword evidence="3" id="KW-0805">Transcription regulation</keyword>
<feature type="region of interest" description="Disordered" evidence="8">
    <location>
        <begin position="297"/>
        <end position="319"/>
    </location>
</feature>
<comment type="subcellular location">
    <subcellularLocation>
        <location evidence="1">Nucleus</location>
    </subcellularLocation>
</comment>
<dbReference type="InterPro" id="IPR000232">
    <property type="entry name" value="HSF_DNA-bd"/>
</dbReference>
<protein>
    <submittedName>
        <fullName evidence="10">Heat shock factor protein</fullName>
    </submittedName>
</protein>
<evidence type="ECO:0000256" key="3">
    <source>
        <dbReference type="ARBA" id="ARBA00023015"/>
    </source>
</evidence>
<dbReference type="GO" id="GO:0003700">
    <property type="term" value="F:DNA-binding transcription factor activity"/>
    <property type="evidence" value="ECO:0007669"/>
    <property type="project" value="InterPro"/>
</dbReference>
<evidence type="ECO:0000256" key="7">
    <source>
        <dbReference type="RuleBase" id="RU004020"/>
    </source>
</evidence>
<feature type="compositionally biased region" description="Low complexity" evidence="8">
    <location>
        <begin position="297"/>
        <end position="306"/>
    </location>
</feature>
<dbReference type="PRINTS" id="PR00056">
    <property type="entry name" value="HSFDOMAIN"/>
</dbReference>
<dbReference type="GO" id="GO:0005634">
    <property type="term" value="C:nucleus"/>
    <property type="evidence" value="ECO:0007669"/>
    <property type="project" value="UniProtKB-SubCell"/>
</dbReference>
<dbReference type="InterPro" id="IPR036388">
    <property type="entry name" value="WH-like_DNA-bd_sf"/>
</dbReference>
<keyword evidence="4" id="KW-0238">DNA-binding</keyword>
<name>A0A8X7BR97_9ARAC</name>
<evidence type="ECO:0000256" key="6">
    <source>
        <dbReference type="ARBA" id="ARBA00023242"/>
    </source>
</evidence>
<keyword evidence="5" id="KW-0804">Transcription</keyword>
<evidence type="ECO:0000256" key="8">
    <source>
        <dbReference type="SAM" id="MobiDB-lite"/>
    </source>
</evidence>
<accession>A0A8X7BR97</accession>
<keyword evidence="6" id="KW-0539">Nucleus</keyword>
<dbReference type="Proteomes" id="UP000886998">
    <property type="component" value="Unassembled WGS sequence"/>
</dbReference>
<evidence type="ECO:0000313" key="10">
    <source>
        <dbReference type="EMBL" id="GFY40830.1"/>
    </source>
</evidence>
<evidence type="ECO:0000256" key="4">
    <source>
        <dbReference type="ARBA" id="ARBA00023125"/>
    </source>
</evidence>
<keyword evidence="10" id="KW-0346">Stress response</keyword>
<dbReference type="AlphaFoldDB" id="A0A8X7BR97"/>
<organism evidence="10 11">
    <name type="scientific">Trichonephila inaurata madagascariensis</name>
    <dbReference type="NCBI Taxonomy" id="2747483"/>
    <lineage>
        <taxon>Eukaryota</taxon>
        <taxon>Metazoa</taxon>
        <taxon>Ecdysozoa</taxon>
        <taxon>Arthropoda</taxon>
        <taxon>Chelicerata</taxon>
        <taxon>Arachnida</taxon>
        <taxon>Araneae</taxon>
        <taxon>Araneomorphae</taxon>
        <taxon>Entelegynae</taxon>
        <taxon>Araneoidea</taxon>
        <taxon>Nephilidae</taxon>
        <taxon>Trichonephila</taxon>
        <taxon>Trichonephila inaurata</taxon>
    </lineage>
</organism>
<dbReference type="InterPro" id="IPR036390">
    <property type="entry name" value="WH_DNA-bd_sf"/>
</dbReference>
<feature type="compositionally biased region" description="Polar residues" evidence="8">
    <location>
        <begin position="245"/>
        <end position="257"/>
    </location>
</feature>
<evidence type="ECO:0000256" key="5">
    <source>
        <dbReference type="ARBA" id="ARBA00023163"/>
    </source>
</evidence>
<proteinExistence type="inferred from homology"/>
<dbReference type="PROSITE" id="PS00434">
    <property type="entry name" value="HSF_DOMAIN"/>
    <property type="match status" value="1"/>
</dbReference>
<comment type="caution">
    <text evidence="10">The sequence shown here is derived from an EMBL/GenBank/DDBJ whole genome shotgun (WGS) entry which is preliminary data.</text>
</comment>